<dbReference type="EMBL" id="ML122251">
    <property type="protein sequence ID" value="RPD65888.1"/>
    <property type="molecule type" value="Genomic_DNA"/>
</dbReference>
<evidence type="ECO:0000313" key="3">
    <source>
        <dbReference type="Proteomes" id="UP000313359"/>
    </source>
</evidence>
<feature type="region of interest" description="Disordered" evidence="1">
    <location>
        <begin position="1"/>
        <end position="31"/>
    </location>
</feature>
<evidence type="ECO:0000256" key="1">
    <source>
        <dbReference type="SAM" id="MobiDB-lite"/>
    </source>
</evidence>
<evidence type="ECO:0000313" key="2">
    <source>
        <dbReference type="EMBL" id="RPD65888.1"/>
    </source>
</evidence>
<keyword evidence="3" id="KW-1185">Reference proteome</keyword>
<name>A0A5C2SRC6_9APHY</name>
<dbReference type="PANTHER" id="PTHR34213">
    <property type="entry name" value="NUCLEAR TRANSPORT FACTOR 2 (NTF2) FAMILY PROTEIN"/>
    <property type="match status" value="1"/>
</dbReference>
<gene>
    <name evidence="2" type="ORF">L227DRAFT_648713</name>
</gene>
<dbReference type="Proteomes" id="UP000313359">
    <property type="component" value="Unassembled WGS sequence"/>
</dbReference>
<accession>A0A5C2SRC6</accession>
<dbReference type="AlphaFoldDB" id="A0A5C2SRC6"/>
<dbReference type="OrthoDB" id="2400485at2759"/>
<protein>
    <submittedName>
        <fullName evidence="2">Uncharacterized protein</fullName>
    </submittedName>
</protein>
<organism evidence="2 3">
    <name type="scientific">Lentinus tigrinus ALCF2SS1-6</name>
    <dbReference type="NCBI Taxonomy" id="1328759"/>
    <lineage>
        <taxon>Eukaryota</taxon>
        <taxon>Fungi</taxon>
        <taxon>Dikarya</taxon>
        <taxon>Basidiomycota</taxon>
        <taxon>Agaricomycotina</taxon>
        <taxon>Agaricomycetes</taxon>
        <taxon>Polyporales</taxon>
        <taxon>Polyporaceae</taxon>
        <taxon>Lentinus</taxon>
    </lineage>
</organism>
<dbReference type="PANTHER" id="PTHR34213:SF2">
    <property type="entry name" value="NUCLEAR TRANSPORT FACTOR 2 (NTF2) FAMILY PROTEIN"/>
    <property type="match status" value="1"/>
</dbReference>
<sequence length="229" mass="26109">MVPPEATGAQPSQSPSPVLTRHSSHLPPFPTNELLGSIASGAHYAGALKSHPDDPPMHARLWRARSRDRSGEDPTVELKYHEVIEDLQKLYDCHPTLEIIKRRFREDASVEHPLFKCVGIRDITALLFALTRFITSSERVSTRILTAGLSPNRLTFIHTQRYTLRLMGTKKEITSVVFLDLDDDMRIVQLTDQWNGEEHATRWGAESLRRLFGKILSWSARVPEEHDRQ</sequence>
<proteinExistence type="predicted"/>
<reference evidence="2" key="1">
    <citation type="journal article" date="2018" name="Genome Biol. Evol.">
        <title>Genomics and development of Lentinus tigrinus, a white-rot wood-decaying mushroom with dimorphic fruiting bodies.</title>
        <authorList>
            <person name="Wu B."/>
            <person name="Xu Z."/>
            <person name="Knudson A."/>
            <person name="Carlson A."/>
            <person name="Chen N."/>
            <person name="Kovaka S."/>
            <person name="LaButti K."/>
            <person name="Lipzen A."/>
            <person name="Pennachio C."/>
            <person name="Riley R."/>
            <person name="Schakwitz W."/>
            <person name="Umezawa K."/>
            <person name="Ohm R.A."/>
            <person name="Grigoriev I.V."/>
            <person name="Nagy L.G."/>
            <person name="Gibbons J."/>
            <person name="Hibbett D."/>
        </authorList>
    </citation>
    <scope>NUCLEOTIDE SEQUENCE [LARGE SCALE GENOMIC DNA]</scope>
    <source>
        <strain evidence="2">ALCF2SS1-6</strain>
    </source>
</reference>